<dbReference type="RefSeq" id="WP_345301879.1">
    <property type="nucleotide sequence ID" value="NZ_BAABJE010000001.1"/>
</dbReference>
<accession>A0ABP9ASG8</accession>
<dbReference type="Proteomes" id="UP001499959">
    <property type="component" value="Unassembled WGS sequence"/>
</dbReference>
<evidence type="ECO:0000313" key="1">
    <source>
        <dbReference type="EMBL" id="GAA4785021.1"/>
    </source>
</evidence>
<comment type="caution">
    <text evidence="1">The sequence shown here is derived from an EMBL/GenBank/DDBJ whole genome shotgun (WGS) entry which is preliminary data.</text>
</comment>
<dbReference type="InterPro" id="IPR007263">
    <property type="entry name" value="DCC1-like"/>
</dbReference>
<evidence type="ECO:0000313" key="2">
    <source>
        <dbReference type="Proteomes" id="UP001499959"/>
    </source>
</evidence>
<proteinExistence type="predicted"/>
<reference evidence="2" key="1">
    <citation type="journal article" date="2019" name="Int. J. Syst. Evol. Microbiol.">
        <title>The Global Catalogue of Microorganisms (GCM) 10K type strain sequencing project: providing services to taxonomists for standard genome sequencing and annotation.</title>
        <authorList>
            <consortium name="The Broad Institute Genomics Platform"/>
            <consortium name="The Broad Institute Genome Sequencing Center for Infectious Disease"/>
            <person name="Wu L."/>
            <person name="Ma J."/>
        </authorList>
    </citation>
    <scope>NUCLEOTIDE SEQUENCE [LARGE SCALE GENOMIC DNA]</scope>
    <source>
        <strain evidence="2">JCM 18204</strain>
    </source>
</reference>
<protein>
    <submittedName>
        <fullName evidence="1">DCC1-like thiol-disulfide oxidoreductase family protein</fullName>
    </submittedName>
</protein>
<gene>
    <name evidence="1" type="ORF">GCM10023307_07150</name>
</gene>
<organism evidence="1 2">
    <name type="scientific">Lysobacter hankyongensis</name>
    <dbReference type="NCBI Taxonomy" id="1176535"/>
    <lineage>
        <taxon>Bacteria</taxon>
        <taxon>Pseudomonadati</taxon>
        <taxon>Pseudomonadota</taxon>
        <taxon>Gammaproteobacteria</taxon>
        <taxon>Lysobacterales</taxon>
        <taxon>Lysobacteraceae</taxon>
        <taxon>Lysobacter</taxon>
    </lineage>
</organism>
<dbReference type="Pfam" id="PF04134">
    <property type="entry name" value="DCC1-like"/>
    <property type="match status" value="1"/>
</dbReference>
<name>A0ABP9ASG8_9GAMM</name>
<sequence>MSTIEAGKVAVYYNSACPVCRAGVEWEQGRASSCEIEWIDVHHAPDAVADVGAGLEDVRERLHVRDAEGRVLVGADAVAFVMGTRPGQRWLGRLSALPGVRSVMRWAYDAFARVLYRWNRGRGRW</sequence>
<keyword evidence="2" id="KW-1185">Reference proteome</keyword>
<dbReference type="EMBL" id="BAABJE010000001">
    <property type="protein sequence ID" value="GAA4785021.1"/>
    <property type="molecule type" value="Genomic_DNA"/>
</dbReference>